<evidence type="ECO:0000256" key="3">
    <source>
        <dbReference type="ARBA" id="ARBA00022723"/>
    </source>
</evidence>
<dbReference type="SUPFAM" id="SSF109604">
    <property type="entry name" value="HD-domain/PDEase-like"/>
    <property type="match status" value="1"/>
</dbReference>
<feature type="domain" description="PDEase" evidence="7">
    <location>
        <begin position="291"/>
        <end position="619"/>
    </location>
</feature>
<comment type="caution">
    <text evidence="8">The sequence shown here is derived from an EMBL/GenBank/DDBJ whole genome shotgun (WGS) entry which is preliminary data.</text>
</comment>
<dbReference type="Pfam" id="PF01590">
    <property type="entry name" value="GAF"/>
    <property type="match status" value="1"/>
</dbReference>
<dbReference type="Proteomes" id="UP001303046">
    <property type="component" value="Unassembled WGS sequence"/>
</dbReference>
<comment type="cofactor">
    <cofactor evidence="5">
        <name>a divalent metal cation</name>
        <dbReference type="ChEBI" id="CHEBI:60240"/>
    </cofactor>
    <text evidence="5">Binds 2 divalent metal cations per subunit. Site 1 may preferentially bind zinc ions, while site 2 has a preference for magnesium and/or manganese ions.</text>
</comment>
<name>A0ABR1CU07_NECAM</name>
<evidence type="ECO:0000256" key="1">
    <source>
        <dbReference type="ARBA" id="ARBA00007648"/>
    </source>
</evidence>
<dbReference type="InterPro" id="IPR002073">
    <property type="entry name" value="PDEase_catalytic_dom"/>
</dbReference>
<dbReference type="InterPro" id="IPR023174">
    <property type="entry name" value="PDEase_CS"/>
</dbReference>
<dbReference type="Gene3D" id="3.30.450.40">
    <property type="match status" value="1"/>
</dbReference>
<evidence type="ECO:0000256" key="4">
    <source>
        <dbReference type="ARBA" id="ARBA00022801"/>
    </source>
</evidence>
<dbReference type="InterPro" id="IPR003607">
    <property type="entry name" value="HD/PDEase_dom"/>
</dbReference>
<dbReference type="SMART" id="SM00471">
    <property type="entry name" value="HDc"/>
    <property type="match status" value="1"/>
</dbReference>
<dbReference type="PRINTS" id="PR00387">
    <property type="entry name" value="PDIESTERASE1"/>
</dbReference>
<keyword evidence="4 5" id="KW-0378">Hydrolase</keyword>
<dbReference type="Pfam" id="PF00233">
    <property type="entry name" value="PDEase_I"/>
    <property type="match status" value="1"/>
</dbReference>
<dbReference type="PROSITE" id="PS51845">
    <property type="entry name" value="PDEASE_I_2"/>
    <property type="match status" value="1"/>
</dbReference>
<dbReference type="SMART" id="SM00065">
    <property type="entry name" value="GAF"/>
    <property type="match status" value="1"/>
</dbReference>
<evidence type="ECO:0000259" key="7">
    <source>
        <dbReference type="PROSITE" id="PS51845"/>
    </source>
</evidence>
<dbReference type="PROSITE" id="PS00126">
    <property type="entry name" value="PDEASE_I_1"/>
    <property type="match status" value="1"/>
</dbReference>
<protein>
    <recommendedName>
        <fullName evidence="5">Phosphodiesterase</fullName>
        <ecNumber evidence="5">3.1.4.-</ecNumber>
    </recommendedName>
</protein>
<comment type="similarity">
    <text evidence="1 5">Belongs to the cyclic nucleotide phosphodiesterase family.</text>
</comment>
<dbReference type="CDD" id="cd00077">
    <property type="entry name" value="HDc"/>
    <property type="match status" value="1"/>
</dbReference>
<dbReference type="EC" id="3.1.4.-" evidence="5"/>
<evidence type="ECO:0000313" key="9">
    <source>
        <dbReference type="Proteomes" id="UP001303046"/>
    </source>
</evidence>
<keyword evidence="3 5" id="KW-0479">Metal-binding</keyword>
<organism evidence="8 9">
    <name type="scientific">Necator americanus</name>
    <name type="common">Human hookworm</name>
    <dbReference type="NCBI Taxonomy" id="51031"/>
    <lineage>
        <taxon>Eukaryota</taxon>
        <taxon>Metazoa</taxon>
        <taxon>Ecdysozoa</taxon>
        <taxon>Nematoda</taxon>
        <taxon>Chromadorea</taxon>
        <taxon>Rhabditida</taxon>
        <taxon>Rhabditina</taxon>
        <taxon>Rhabditomorpha</taxon>
        <taxon>Strongyloidea</taxon>
        <taxon>Ancylostomatidae</taxon>
        <taxon>Bunostominae</taxon>
        <taxon>Necator</taxon>
    </lineage>
</organism>
<keyword evidence="9" id="KW-1185">Reference proteome</keyword>
<reference evidence="8 9" key="1">
    <citation type="submission" date="2023-08" db="EMBL/GenBank/DDBJ databases">
        <title>A Necator americanus chromosomal reference genome.</title>
        <authorList>
            <person name="Ilik V."/>
            <person name="Petrzelkova K.J."/>
            <person name="Pardy F."/>
            <person name="Fuh T."/>
            <person name="Niatou-Singa F.S."/>
            <person name="Gouil Q."/>
            <person name="Baker L."/>
            <person name="Ritchie M.E."/>
            <person name="Jex A.R."/>
            <person name="Gazzola D."/>
            <person name="Li H."/>
            <person name="Toshio Fujiwara R."/>
            <person name="Zhan B."/>
            <person name="Aroian R.V."/>
            <person name="Pafco B."/>
            <person name="Schwarz E.M."/>
        </authorList>
    </citation>
    <scope>NUCLEOTIDE SEQUENCE [LARGE SCALE GENOMIC DNA]</scope>
    <source>
        <strain evidence="8 9">Aroian</strain>
        <tissue evidence="8">Whole animal</tissue>
    </source>
</reference>
<accession>A0ABR1CU07</accession>
<evidence type="ECO:0000256" key="2">
    <source>
        <dbReference type="ARBA" id="ARBA00022535"/>
    </source>
</evidence>
<keyword evidence="2" id="KW-0140">cGMP</keyword>
<dbReference type="SUPFAM" id="SSF55781">
    <property type="entry name" value="GAF domain-like"/>
    <property type="match status" value="1"/>
</dbReference>
<dbReference type="InterPro" id="IPR036971">
    <property type="entry name" value="PDEase_catalytic_dom_sf"/>
</dbReference>
<evidence type="ECO:0000256" key="6">
    <source>
        <dbReference type="SAM" id="MobiDB-lite"/>
    </source>
</evidence>
<dbReference type="EMBL" id="JAVFWL010000003">
    <property type="protein sequence ID" value="KAK6741173.1"/>
    <property type="molecule type" value="Genomic_DNA"/>
</dbReference>
<dbReference type="InterPro" id="IPR003018">
    <property type="entry name" value="GAF"/>
</dbReference>
<feature type="compositionally biased region" description="Low complexity" evidence="6">
    <location>
        <begin position="59"/>
        <end position="68"/>
    </location>
</feature>
<dbReference type="InterPro" id="IPR029016">
    <property type="entry name" value="GAF-like_dom_sf"/>
</dbReference>
<sequence>MGCDLFSIDFKHISHARSTIVSGHNSRRFMSVVEWRRNSSPHLGTLPMPSSPVWRKSSHPPLSVSNSSTTATISSVEAPPLMMSNSSCEADEADSHSLPTSSGRNGERPVSPGVYQRLILHSEDMQSLVRTIMNEARNLIHAETCSLFLLDNENKELVANVFDKAGDLSEIRLPMTMGVVGRVATTRTMMNVRDVQRCPFFYAGVDQLTGFQTRNILCFPIIDNSGTFVGVAELCNKTGRTGFTRHDEQKARTFAVYCATSISHCLLYRKVQEAQRRSHMAAELLVQGSQLLISEEDVCKLTNEAIKDWRYWSPEFNRFSFSPRSIGDGDAYMSASMTMFNDLGFTARYSMNKRKLASFVLRVARGYREVPYHNWSHAFSVAHFCWISLRTPAVLHGLDELERLALLIACLCHDIDHRGTTNAFQLQSKTPLAQLYSSEGSVLERHHYAQTVQILQMKECNILDQLTRIQYQTVLSHIRDVILATDIAVHLGKVGRIKAMVDQGYDPLSRDHHYLFMCLLMTSSDLSDQSKDFRNSKAIAENIYREFFSQGDLEKQMGASPIEMMDRDRAAVPKIQLDFMDTVALPVFEMVAKLVPEGRSTFEAITLNRQCWAALDEILVERGNRPVLGLDYLRDDELEEQVLERVREGKKQQHKVNCLR</sequence>
<evidence type="ECO:0000313" key="8">
    <source>
        <dbReference type="EMBL" id="KAK6741173.1"/>
    </source>
</evidence>
<dbReference type="Gene3D" id="1.10.1300.10">
    <property type="entry name" value="3'5'-cyclic nucleotide phosphodiesterase, catalytic domain"/>
    <property type="match status" value="1"/>
</dbReference>
<evidence type="ECO:0000256" key="5">
    <source>
        <dbReference type="RuleBase" id="RU363067"/>
    </source>
</evidence>
<dbReference type="PANTHER" id="PTHR11347">
    <property type="entry name" value="CYCLIC NUCLEOTIDE PHOSPHODIESTERASE"/>
    <property type="match status" value="1"/>
</dbReference>
<dbReference type="InterPro" id="IPR023088">
    <property type="entry name" value="PDEase"/>
</dbReference>
<feature type="region of interest" description="Disordered" evidence="6">
    <location>
        <begin position="42"/>
        <end position="111"/>
    </location>
</feature>
<gene>
    <name evidence="8" type="primary">Necator_chrIII.g9949</name>
    <name evidence="8" type="ORF">RB195_009184</name>
</gene>
<proteinExistence type="inferred from homology"/>